<dbReference type="Gene3D" id="2.40.50.140">
    <property type="entry name" value="Nucleic acid-binding proteins"/>
    <property type="match status" value="1"/>
</dbReference>
<dbReference type="PANTHER" id="PTHR33962">
    <property type="entry name" value="RECQ-MEDIATED GENOME INSTABILITY PROTEIN 2 RMI2"/>
    <property type="match status" value="1"/>
</dbReference>
<dbReference type="GO" id="GO:0006281">
    <property type="term" value="P:DNA repair"/>
    <property type="evidence" value="ECO:0007669"/>
    <property type="project" value="TreeGrafter"/>
</dbReference>
<proteinExistence type="predicted"/>
<reference evidence="2 4" key="3">
    <citation type="submission" date="2019-07" db="EMBL/GenBank/DDBJ databases">
        <authorList>
            <person name="Jastrzebski P J."/>
            <person name="Paukszto L."/>
            <person name="Jastrzebski P J."/>
        </authorList>
    </citation>
    <scope>NUCLEOTIDE SEQUENCE [LARGE SCALE GENOMIC DNA]</scope>
    <source>
        <strain evidence="2 4">WMS-il1</strain>
    </source>
</reference>
<accession>A0A0R3SQ11</accession>
<dbReference type="WBParaSite" id="HDID_0000711601-mRNA-1">
    <property type="protein sequence ID" value="HDID_0000711601-mRNA-1"/>
    <property type="gene ID" value="HDID_0000711601"/>
</dbReference>
<keyword evidence="4" id="KW-1185">Reference proteome</keyword>
<dbReference type="Pfam" id="PF16100">
    <property type="entry name" value="RMI2"/>
    <property type="match status" value="1"/>
</dbReference>
<dbReference type="AlphaFoldDB" id="A0A0R3SQ11"/>
<dbReference type="Proteomes" id="UP000321570">
    <property type="component" value="Unassembled WGS sequence"/>
</dbReference>
<dbReference type="GO" id="GO:2000042">
    <property type="term" value="P:negative regulation of double-strand break repair via homologous recombination"/>
    <property type="evidence" value="ECO:0007669"/>
    <property type="project" value="TreeGrafter"/>
</dbReference>
<evidence type="ECO:0000313" key="2">
    <source>
        <dbReference type="EMBL" id="VUZ50828.1"/>
    </source>
</evidence>
<dbReference type="Proteomes" id="UP000274504">
    <property type="component" value="Unassembled WGS sequence"/>
</dbReference>
<evidence type="ECO:0000313" key="4">
    <source>
        <dbReference type="Proteomes" id="UP000321570"/>
    </source>
</evidence>
<dbReference type="PANTHER" id="PTHR33962:SF1">
    <property type="entry name" value="RECQ-MEDIATED GENOME INSTABILITY PROTEIN 2"/>
    <property type="match status" value="1"/>
</dbReference>
<dbReference type="GO" id="GO:0033045">
    <property type="term" value="P:regulation of sister chromatid segregation"/>
    <property type="evidence" value="ECO:0007669"/>
    <property type="project" value="TreeGrafter"/>
</dbReference>
<evidence type="ECO:0000313" key="3">
    <source>
        <dbReference type="Proteomes" id="UP000274504"/>
    </source>
</evidence>
<dbReference type="OrthoDB" id="6252106at2759"/>
<dbReference type="GO" id="GO:0005829">
    <property type="term" value="C:cytosol"/>
    <property type="evidence" value="ECO:0007669"/>
    <property type="project" value="TreeGrafter"/>
</dbReference>
<evidence type="ECO:0000313" key="1">
    <source>
        <dbReference type="EMBL" id="VDL59432.1"/>
    </source>
</evidence>
<dbReference type="EMBL" id="CABIJS010000399">
    <property type="protein sequence ID" value="VUZ50828.1"/>
    <property type="molecule type" value="Genomic_DNA"/>
</dbReference>
<reference evidence="1 3" key="2">
    <citation type="submission" date="2018-11" db="EMBL/GenBank/DDBJ databases">
        <authorList>
            <consortium name="Pathogen Informatics"/>
        </authorList>
    </citation>
    <scope>NUCLEOTIDE SEQUENCE [LARGE SCALE GENOMIC DNA]</scope>
</reference>
<dbReference type="InterPro" id="IPR012340">
    <property type="entry name" value="NA-bd_OB-fold"/>
</dbReference>
<dbReference type="EMBL" id="UYSG01010905">
    <property type="protein sequence ID" value="VDL59432.1"/>
    <property type="molecule type" value="Genomic_DNA"/>
</dbReference>
<reference evidence="5" key="1">
    <citation type="submission" date="2017-02" db="UniProtKB">
        <authorList>
            <consortium name="WormBaseParasite"/>
        </authorList>
    </citation>
    <scope>IDENTIFICATION</scope>
</reference>
<dbReference type="GO" id="GO:0043007">
    <property type="term" value="P:maintenance of rDNA"/>
    <property type="evidence" value="ECO:0007669"/>
    <property type="project" value="TreeGrafter"/>
</dbReference>
<name>A0A0R3SQ11_HYMDI</name>
<protein>
    <submittedName>
        <fullName evidence="5">OB domain-containing protein</fullName>
    </submittedName>
</protein>
<sequence>MSREAPPIMRKLLIGQLASAKYGTASLEEGVLIHSIPFPPNRKLLFSLVWLQGYVLGVSSSPSSSYFLLDDSTGSILVTIQPDTELPPLGTYVSVVGEILRDGICIQSPFDDFSSSLKTFQLAARSIMCLSLADNFFPDDENSFRKYAPSSAYAELSWPLEVMDMSRKFSAPL</sequence>
<dbReference type="InterPro" id="IPR032245">
    <property type="entry name" value="RMI2"/>
</dbReference>
<evidence type="ECO:0000313" key="5">
    <source>
        <dbReference type="WBParaSite" id="HDID_0000711601-mRNA-1"/>
    </source>
</evidence>
<dbReference type="GO" id="GO:0016607">
    <property type="term" value="C:nuclear speck"/>
    <property type="evidence" value="ECO:0007669"/>
    <property type="project" value="TreeGrafter"/>
</dbReference>
<gene>
    <name evidence="1" type="ORF">HDID_LOCUS7114</name>
    <name evidence="2" type="ORF">WMSIL1_LOCUS9620</name>
</gene>
<organism evidence="5">
    <name type="scientific">Hymenolepis diminuta</name>
    <name type="common">Rat tapeworm</name>
    <dbReference type="NCBI Taxonomy" id="6216"/>
    <lineage>
        <taxon>Eukaryota</taxon>
        <taxon>Metazoa</taxon>
        <taxon>Spiralia</taxon>
        <taxon>Lophotrochozoa</taxon>
        <taxon>Platyhelminthes</taxon>
        <taxon>Cestoda</taxon>
        <taxon>Eucestoda</taxon>
        <taxon>Cyclophyllidea</taxon>
        <taxon>Hymenolepididae</taxon>
        <taxon>Hymenolepis</taxon>
    </lineage>
</organism>